<feature type="domain" description="MOFRL" evidence="2">
    <location>
        <begin position="311"/>
        <end position="446"/>
    </location>
</feature>
<dbReference type="Proteomes" id="UP000694888">
    <property type="component" value="Unplaced"/>
</dbReference>
<feature type="domain" description="MOFRL-associated" evidence="3">
    <location>
        <begin position="15"/>
        <end position="188"/>
    </location>
</feature>
<proteinExistence type="inferred from homology"/>
<dbReference type="PANTHER" id="PTHR12227">
    <property type="entry name" value="GLYCERATE KINASE"/>
    <property type="match status" value="1"/>
</dbReference>
<evidence type="ECO:0000256" key="1">
    <source>
        <dbReference type="ARBA" id="ARBA00005393"/>
    </source>
</evidence>
<dbReference type="Pfam" id="PF13660">
    <property type="entry name" value="DUF4147"/>
    <property type="match status" value="1"/>
</dbReference>
<dbReference type="Pfam" id="PF05161">
    <property type="entry name" value="MOFRL"/>
    <property type="match status" value="1"/>
</dbReference>
<evidence type="ECO:0000259" key="2">
    <source>
        <dbReference type="Pfam" id="PF05161"/>
    </source>
</evidence>
<dbReference type="Gene3D" id="3.40.1480.10">
    <property type="entry name" value="MOFRL domain"/>
    <property type="match status" value="2"/>
</dbReference>
<dbReference type="SUPFAM" id="SSF82544">
    <property type="entry name" value="GckA/TtuD-like"/>
    <property type="match status" value="1"/>
</dbReference>
<evidence type="ECO:0000313" key="4">
    <source>
        <dbReference type="Proteomes" id="UP000694888"/>
    </source>
</evidence>
<dbReference type="InterPro" id="IPR025286">
    <property type="entry name" value="MOFRL_assoc_dom"/>
</dbReference>
<dbReference type="PANTHER" id="PTHR12227:SF0">
    <property type="entry name" value="GLYCERATE KINASE"/>
    <property type="match status" value="1"/>
</dbReference>
<reference evidence="5" key="1">
    <citation type="submission" date="2025-08" db="UniProtKB">
        <authorList>
            <consortium name="RefSeq"/>
        </authorList>
    </citation>
    <scope>IDENTIFICATION</scope>
</reference>
<dbReference type="InterPro" id="IPR007835">
    <property type="entry name" value="MOFRL"/>
</dbReference>
<name>A0ABM0JEN4_APLCA</name>
<comment type="similarity">
    <text evidence="1">Belongs to the glycerate kinase type-2 family.</text>
</comment>
<dbReference type="InterPro" id="IPR037035">
    <property type="entry name" value="GK-like_C_sf"/>
</dbReference>
<dbReference type="InterPro" id="IPR039760">
    <property type="entry name" value="MOFRL_protein"/>
</dbReference>
<dbReference type="RefSeq" id="XP_005092004.2">
    <property type="nucleotide sequence ID" value="XM_005091947.3"/>
</dbReference>
<keyword evidence="4" id="KW-1185">Reference proteome</keyword>
<organism evidence="4 5">
    <name type="scientific">Aplysia californica</name>
    <name type="common">California sea hare</name>
    <dbReference type="NCBI Taxonomy" id="6500"/>
    <lineage>
        <taxon>Eukaryota</taxon>
        <taxon>Metazoa</taxon>
        <taxon>Spiralia</taxon>
        <taxon>Lophotrochozoa</taxon>
        <taxon>Mollusca</taxon>
        <taxon>Gastropoda</taxon>
        <taxon>Heterobranchia</taxon>
        <taxon>Euthyneura</taxon>
        <taxon>Tectipleura</taxon>
        <taxon>Aplysiida</taxon>
        <taxon>Aplysioidea</taxon>
        <taxon>Aplysiidae</taxon>
        <taxon>Aplysia</taxon>
    </lineage>
</organism>
<accession>A0ABM0JEN4</accession>
<dbReference type="Gene3D" id="3.40.50.10180">
    <property type="entry name" value="Glycerate kinase, MOFRL-like N-terminal domain"/>
    <property type="match status" value="1"/>
</dbReference>
<dbReference type="GeneID" id="118477119"/>
<protein>
    <submittedName>
        <fullName evidence="5">Glycerate kinase-like</fullName>
    </submittedName>
</protein>
<evidence type="ECO:0000259" key="3">
    <source>
        <dbReference type="Pfam" id="PF13660"/>
    </source>
</evidence>
<evidence type="ECO:0000313" key="5">
    <source>
        <dbReference type="RefSeq" id="XP_005092004.2"/>
    </source>
</evidence>
<sequence>MGSHLVRGVISVPSGVVTALVEAGKEDMLLSSQSRIRVMEGAKDNLPDQAAQAAAQEIHTLANGLQDGDLLVVLISGGGSALLPAPIAPVTLDEVMDVTRRMARAGASIVQLNAVRKQLEALKGGGLAEAAQPARVISLILSDVIGDPLDFIASGPTVPDRTTPEECLDLFAQLSIQDSIPESVKTLLTSTKSETQDQARSVDWSRVHNVLVGTNKIACEKAKETSDELGYQSIILSTEQEGEAREVSQMFATLASYISHLLVDGLSSGNNREEEIQKLERSLLVYPSLSVDKLKEIRQLAVRAKEMQRGVCIISGGETTVMVKGNGRGGRNQEMAVSAALELQRFLPASAQTDLTVQKQDSSTSKTCDEISPPSIVFLAAGTDGQDGPTPVAGAVVSPRFCEQAQSSGVNVIEFLDRNDSYNLLTQVDEGANLVVPGLTGTNVMDIQVLLVKPGV</sequence>
<gene>
    <name evidence="5" type="primary">LOC118477119</name>
</gene>
<dbReference type="InterPro" id="IPR038614">
    <property type="entry name" value="GK_N_sf"/>
</dbReference>